<keyword evidence="3" id="KW-1185">Reference proteome</keyword>
<gene>
    <name evidence="2" type="ORF">HCUR_01555</name>
</gene>
<dbReference type="SUPFAM" id="SSF56112">
    <property type="entry name" value="Protein kinase-like (PK-like)"/>
    <property type="match status" value="1"/>
</dbReference>
<name>A0A2S5R6U5_9PROT</name>
<dbReference type="Pfam" id="PF01636">
    <property type="entry name" value="APH"/>
    <property type="match status" value="1"/>
</dbReference>
<comment type="caution">
    <text evidence="2">The sequence shown here is derived from an EMBL/GenBank/DDBJ whole genome shotgun (WGS) entry which is preliminary data.</text>
</comment>
<dbReference type="AlphaFoldDB" id="A0A2S5R6U5"/>
<organism evidence="2 3">
    <name type="scientific">Holospora curviuscula</name>
    <dbReference type="NCBI Taxonomy" id="1082868"/>
    <lineage>
        <taxon>Bacteria</taxon>
        <taxon>Pseudomonadati</taxon>
        <taxon>Pseudomonadota</taxon>
        <taxon>Alphaproteobacteria</taxon>
        <taxon>Holosporales</taxon>
        <taxon>Holosporaceae</taxon>
        <taxon>Holospora</taxon>
    </lineage>
</organism>
<protein>
    <submittedName>
        <fullName evidence="2">Choline/ethanolamine kinase</fullName>
    </submittedName>
</protein>
<dbReference type="InterPro" id="IPR011009">
    <property type="entry name" value="Kinase-like_dom_sf"/>
</dbReference>
<evidence type="ECO:0000259" key="1">
    <source>
        <dbReference type="Pfam" id="PF01636"/>
    </source>
</evidence>
<evidence type="ECO:0000313" key="3">
    <source>
        <dbReference type="Proteomes" id="UP000239425"/>
    </source>
</evidence>
<keyword evidence="2" id="KW-0418">Kinase</keyword>
<dbReference type="Proteomes" id="UP000239425">
    <property type="component" value="Unassembled WGS sequence"/>
</dbReference>
<dbReference type="RefSeq" id="WP_104207440.1">
    <property type="nucleotide sequence ID" value="NZ_PHHC01000145.1"/>
</dbReference>
<feature type="domain" description="Aminoglycoside phosphotransferase" evidence="1">
    <location>
        <begin position="78"/>
        <end position="263"/>
    </location>
</feature>
<proteinExistence type="predicted"/>
<accession>A0A2S5R6U5</accession>
<sequence length="401" mass="46096">MEPDLLEAVTKALEDCFGGEVTISDVKFLSEPNRRNRIARLFLSTNNCDTRSVIFKQSISNKSQETTDEDILARFARDFAGLKFLNGSDINHSIPKFLGVSQSFRFILLEDLGNTPISLVDSLTKSDPGKALEALKRFTKSLAHFHMASYERLGEYDELLASAHPNKETLEDRIKWNEEDLIPKLELVCNNFDIAFTNELKQEVIYVIKMSLSPDDFYVLTHSDICPDNIFDHEDKDELQLIDFEWARPGNNLLDATYFRMNFPTCWCAKALPEEMILELEGFYRQTIASKIRASLDDRKYNENYVSACGFWLLSSMPFALRIMDKDECWSSGPVPTDSLWKPEADLARPRVISRLQAFIKVSKEHNMLPHLRQSAEQMLAHAYEKWHDARPLGLYPAFQS</sequence>
<dbReference type="EMBL" id="PHHC01000145">
    <property type="protein sequence ID" value="PPE03007.1"/>
    <property type="molecule type" value="Genomic_DNA"/>
</dbReference>
<reference evidence="2 3" key="1">
    <citation type="submission" date="2017-11" db="EMBL/GenBank/DDBJ databases">
        <title>Comparative genomic analysis of Holospora spp., intranuclear symbionts of paramecia.</title>
        <authorList>
            <person name="Garushyants S.K."/>
            <person name="Beliavskaya A."/>
            <person name="Malko D.B."/>
            <person name="Logacheva M.D."/>
            <person name="Rautian M.S."/>
            <person name="Gelfand M.S."/>
        </authorList>
    </citation>
    <scope>NUCLEOTIDE SEQUENCE [LARGE SCALE GENOMIC DNA]</scope>
    <source>
        <strain evidence="3">02AZ16</strain>
    </source>
</reference>
<evidence type="ECO:0000313" key="2">
    <source>
        <dbReference type="EMBL" id="PPE03007.1"/>
    </source>
</evidence>
<keyword evidence="2" id="KW-0808">Transferase</keyword>
<dbReference type="InterPro" id="IPR002575">
    <property type="entry name" value="Aminoglycoside_PTrfase"/>
</dbReference>
<dbReference type="Gene3D" id="3.90.1200.10">
    <property type="match status" value="1"/>
</dbReference>
<dbReference type="GO" id="GO:0016301">
    <property type="term" value="F:kinase activity"/>
    <property type="evidence" value="ECO:0007669"/>
    <property type="project" value="UniProtKB-KW"/>
</dbReference>